<accession>A0A139SQG9</accession>
<reference evidence="2" key="1">
    <citation type="submission" date="2016-02" db="EMBL/GenBank/DDBJ databases">
        <authorList>
            <person name="Sanders J.G."/>
            <person name="Lin J.Y."/>
            <person name="Wertz J.T."/>
            <person name="Russell J.A."/>
            <person name="Moreau C.S."/>
            <person name="Powell S."/>
        </authorList>
    </citation>
    <scope>NUCLEOTIDE SEQUENCE [LARGE SCALE GENOMIC DNA]</scope>
    <source>
        <strain evidence="2">CAG34</strain>
    </source>
</reference>
<dbReference type="STRING" id="1548207.AXK11_03445"/>
<dbReference type="RefSeq" id="WP_068629262.1">
    <property type="nucleotide sequence ID" value="NZ_LSZQ01000028.1"/>
</dbReference>
<evidence type="ECO:0000313" key="2">
    <source>
        <dbReference type="Proteomes" id="UP000070058"/>
    </source>
</evidence>
<comment type="caution">
    <text evidence="1">The sequence shown here is derived from an EMBL/GenBank/DDBJ whole genome shotgun (WGS) entry which is preliminary data.</text>
</comment>
<dbReference type="Proteomes" id="UP000070058">
    <property type="component" value="Unassembled WGS sequence"/>
</dbReference>
<gene>
    <name evidence="1" type="ORF">AXK11_03445</name>
</gene>
<sequence length="163" mass="18023">MNTIYLSFRSRHGPRRRLCTALLAAALLVALAVQLRAAPERGLGTQAPLSQFRLPTFNSEGHRSMLIESTEAIVGATRIELTNLNLTLFDGTAANTIETILLSPQATAYPEEETINGEGPVRIIRDDVEITGTGWRYEHAQQKVTIAKNTRIQFRAALPDLIR</sequence>
<dbReference type="EMBL" id="LSZQ01000028">
    <property type="protein sequence ID" value="KXU36855.1"/>
    <property type="molecule type" value="Genomic_DNA"/>
</dbReference>
<evidence type="ECO:0008006" key="3">
    <source>
        <dbReference type="Google" id="ProtNLM"/>
    </source>
</evidence>
<organism evidence="1 2">
    <name type="scientific">Cephaloticoccus primus</name>
    <dbReference type="NCBI Taxonomy" id="1548207"/>
    <lineage>
        <taxon>Bacteria</taxon>
        <taxon>Pseudomonadati</taxon>
        <taxon>Verrucomicrobiota</taxon>
        <taxon>Opitutia</taxon>
        <taxon>Opitutales</taxon>
        <taxon>Opitutaceae</taxon>
        <taxon>Cephaloticoccus</taxon>
    </lineage>
</organism>
<keyword evidence="2" id="KW-1185">Reference proteome</keyword>
<dbReference type="OrthoDB" id="196038at2"/>
<proteinExistence type="predicted"/>
<name>A0A139SQG9_9BACT</name>
<evidence type="ECO:0000313" key="1">
    <source>
        <dbReference type="EMBL" id="KXU36855.1"/>
    </source>
</evidence>
<dbReference type="AlphaFoldDB" id="A0A139SQG9"/>
<dbReference type="Pfam" id="PF06835">
    <property type="entry name" value="LptC"/>
    <property type="match status" value="1"/>
</dbReference>
<dbReference type="Gene3D" id="2.60.450.10">
    <property type="entry name" value="Lipopolysaccharide (LPS) transport protein A like domain"/>
    <property type="match status" value="1"/>
</dbReference>
<dbReference type="InterPro" id="IPR010664">
    <property type="entry name" value="LipoPS_assembly_LptC-rel"/>
</dbReference>
<protein>
    <recommendedName>
        <fullName evidence="3">LPS export ABC transporter periplasmic protein LptC</fullName>
    </recommendedName>
</protein>